<name>A0ACD3A8U7_9AGAR</name>
<sequence>MPVYWTNLEQRVFLATKIAGAIEACKLGRSTRYAKSVHREFSECWPERDALLPRGADGALILTAEVSPAALKAEVKKRERQVTQWLQRNAFTDGRKSSRGAVTQLLDKYRNKSKRLNQEGEMYVKLYPEKVSAAFQVRKDEIDDIESSGARLNFHRKIAKEMFLEETDEVQEEVREALEKESNGGKDGDVEMESGDDVIQKARAKFITEMPDLFRNILANIREKCGEDWGFVLAAAGPMEKPGNDQSGGSGLQTMTIYVGPSSLADSTFFEAYGDVEDRVAQSLGQFVQDCIANKPSPPLLTQPTTHPEAANEAGADSDPEEHNNGEEFTAASPSPPSPTAGSQSAQLCATTSTSEPHAGDKAGQAQHDEGHDAPPGSCSSNLAVSIPLHSSPLTASPEASSSGTLDDDDDDDGLLTLFGKSPLENAPTVYNPPFSLTVSHTPQTSVGPAQNKSANAGDYSTAAAAKRAATNKKCLLTWAKNDKKKEEARKKQEEENQSKETEKQKNESGKKKKGPSKKGRPSAPTPSPALPPSSTMPAPAVAAIPAAVGLDSSTTRATTLITSPAQVATTTTGATSTPTGTTSATSGAPTTTLPAMLSSLSSSTTGRTPMLSSDVTLMAFVTATSSSLLATTTTGSCSPSTASPATPTLTPATSMSISTHPKPTTTRTPKQTRQSATVISAPTSAPTSTKRKRQDDAGEFSERPKRTNRQAPTPRDEVVSFAKLVKQNH</sequence>
<dbReference type="EMBL" id="ML208680">
    <property type="protein sequence ID" value="TFK61237.1"/>
    <property type="molecule type" value="Genomic_DNA"/>
</dbReference>
<accession>A0ACD3A8U7</accession>
<dbReference type="Proteomes" id="UP000308600">
    <property type="component" value="Unassembled WGS sequence"/>
</dbReference>
<organism evidence="1 2">
    <name type="scientific">Pluteus cervinus</name>
    <dbReference type="NCBI Taxonomy" id="181527"/>
    <lineage>
        <taxon>Eukaryota</taxon>
        <taxon>Fungi</taxon>
        <taxon>Dikarya</taxon>
        <taxon>Basidiomycota</taxon>
        <taxon>Agaricomycotina</taxon>
        <taxon>Agaricomycetes</taxon>
        <taxon>Agaricomycetidae</taxon>
        <taxon>Agaricales</taxon>
        <taxon>Pluteineae</taxon>
        <taxon>Pluteaceae</taxon>
        <taxon>Pluteus</taxon>
    </lineage>
</organism>
<evidence type="ECO:0000313" key="1">
    <source>
        <dbReference type="EMBL" id="TFK61237.1"/>
    </source>
</evidence>
<reference evidence="1 2" key="1">
    <citation type="journal article" date="2019" name="Nat. Ecol. Evol.">
        <title>Megaphylogeny resolves global patterns of mushroom evolution.</title>
        <authorList>
            <person name="Varga T."/>
            <person name="Krizsan K."/>
            <person name="Foldi C."/>
            <person name="Dima B."/>
            <person name="Sanchez-Garcia M."/>
            <person name="Sanchez-Ramirez S."/>
            <person name="Szollosi G.J."/>
            <person name="Szarkandi J.G."/>
            <person name="Papp V."/>
            <person name="Albert L."/>
            <person name="Andreopoulos W."/>
            <person name="Angelini C."/>
            <person name="Antonin V."/>
            <person name="Barry K.W."/>
            <person name="Bougher N.L."/>
            <person name="Buchanan P."/>
            <person name="Buyck B."/>
            <person name="Bense V."/>
            <person name="Catcheside P."/>
            <person name="Chovatia M."/>
            <person name="Cooper J."/>
            <person name="Damon W."/>
            <person name="Desjardin D."/>
            <person name="Finy P."/>
            <person name="Geml J."/>
            <person name="Haridas S."/>
            <person name="Hughes K."/>
            <person name="Justo A."/>
            <person name="Karasinski D."/>
            <person name="Kautmanova I."/>
            <person name="Kiss B."/>
            <person name="Kocsube S."/>
            <person name="Kotiranta H."/>
            <person name="LaButti K.M."/>
            <person name="Lechner B.E."/>
            <person name="Liimatainen K."/>
            <person name="Lipzen A."/>
            <person name="Lukacs Z."/>
            <person name="Mihaltcheva S."/>
            <person name="Morgado L.N."/>
            <person name="Niskanen T."/>
            <person name="Noordeloos M.E."/>
            <person name="Ohm R.A."/>
            <person name="Ortiz-Santana B."/>
            <person name="Ovrebo C."/>
            <person name="Racz N."/>
            <person name="Riley R."/>
            <person name="Savchenko A."/>
            <person name="Shiryaev A."/>
            <person name="Soop K."/>
            <person name="Spirin V."/>
            <person name="Szebenyi C."/>
            <person name="Tomsovsky M."/>
            <person name="Tulloss R.E."/>
            <person name="Uehling J."/>
            <person name="Grigoriev I.V."/>
            <person name="Vagvolgyi C."/>
            <person name="Papp T."/>
            <person name="Martin F.M."/>
            <person name="Miettinen O."/>
            <person name="Hibbett D.S."/>
            <person name="Nagy L.G."/>
        </authorList>
    </citation>
    <scope>NUCLEOTIDE SEQUENCE [LARGE SCALE GENOMIC DNA]</scope>
    <source>
        <strain evidence="1 2">NL-1719</strain>
    </source>
</reference>
<protein>
    <submittedName>
        <fullName evidence="1">Uncharacterized protein</fullName>
    </submittedName>
</protein>
<evidence type="ECO:0000313" key="2">
    <source>
        <dbReference type="Proteomes" id="UP000308600"/>
    </source>
</evidence>
<proteinExistence type="predicted"/>
<keyword evidence="2" id="KW-1185">Reference proteome</keyword>
<gene>
    <name evidence="1" type="ORF">BDN72DRAFT_863752</name>
</gene>